<name>A0A917CRW6_9GAMM</name>
<dbReference type="PANTHER" id="PTHR42740:SF1">
    <property type="entry name" value="RIBONUCLEASE VAPC3"/>
    <property type="match status" value="1"/>
</dbReference>
<evidence type="ECO:0000256" key="2">
    <source>
        <dbReference type="ARBA" id="ARBA00022722"/>
    </source>
</evidence>
<keyword evidence="8" id="KW-1185">Reference proteome</keyword>
<dbReference type="RefSeq" id="WP_188365468.1">
    <property type="nucleotide sequence ID" value="NZ_BAABJF010000003.1"/>
</dbReference>
<dbReference type="GO" id="GO:0046872">
    <property type="term" value="F:metal ion binding"/>
    <property type="evidence" value="ECO:0007669"/>
    <property type="project" value="UniProtKB-KW"/>
</dbReference>
<evidence type="ECO:0000256" key="5">
    <source>
        <dbReference type="ARBA" id="ARBA00022842"/>
    </source>
</evidence>
<dbReference type="GO" id="GO:0004540">
    <property type="term" value="F:RNA nuclease activity"/>
    <property type="evidence" value="ECO:0007669"/>
    <property type="project" value="TreeGrafter"/>
</dbReference>
<dbReference type="InterPro" id="IPR029060">
    <property type="entry name" value="PIN-like_dom_sf"/>
</dbReference>
<proteinExistence type="predicted"/>
<dbReference type="AlphaFoldDB" id="A0A917CRW6"/>
<evidence type="ECO:0000313" key="8">
    <source>
        <dbReference type="Proteomes" id="UP000605253"/>
    </source>
</evidence>
<feature type="domain" description="PIN" evidence="6">
    <location>
        <begin position="2"/>
        <end position="118"/>
    </location>
</feature>
<evidence type="ECO:0000256" key="4">
    <source>
        <dbReference type="ARBA" id="ARBA00022801"/>
    </source>
</evidence>
<keyword evidence="4" id="KW-0378">Hydrolase</keyword>
<dbReference type="Pfam" id="PF01850">
    <property type="entry name" value="PIN"/>
    <property type="match status" value="1"/>
</dbReference>
<dbReference type="SUPFAM" id="SSF88723">
    <property type="entry name" value="PIN domain-like"/>
    <property type="match status" value="1"/>
</dbReference>
<dbReference type="GO" id="GO:0016787">
    <property type="term" value="F:hydrolase activity"/>
    <property type="evidence" value="ECO:0007669"/>
    <property type="project" value="UniProtKB-KW"/>
</dbReference>
<evidence type="ECO:0000256" key="3">
    <source>
        <dbReference type="ARBA" id="ARBA00022723"/>
    </source>
</evidence>
<dbReference type="EMBL" id="BMEO01000007">
    <property type="protein sequence ID" value="GGF97503.1"/>
    <property type="molecule type" value="Genomic_DNA"/>
</dbReference>
<dbReference type="InterPro" id="IPR002716">
    <property type="entry name" value="PIN_dom"/>
</dbReference>
<evidence type="ECO:0000256" key="1">
    <source>
        <dbReference type="ARBA" id="ARBA00022649"/>
    </source>
</evidence>
<accession>A0A917CRW6</accession>
<keyword evidence="3" id="KW-0479">Metal-binding</keyword>
<dbReference type="InterPro" id="IPR051749">
    <property type="entry name" value="PINc/VapC_TA_RNase"/>
</dbReference>
<comment type="caution">
    <text evidence="7">The sequence shown here is derived from an EMBL/GenBank/DDBJ whole genome shotgun (WGS) entry which is preliminary data.</text>
</comment>
<reference evidence="7" key="2">
    <citation type="submission" date="2020-09" db="EMBL/GenBank/DDBJ databases">
        <authorList>
            <person name="Sun Q."/>
            <person name="Zhou Y."/>
        </authorList>
    </citation>
    <scope>NUCLEOTIDE SEQUENCE</scope>
    <source>
        <strain evidence="7">CGMCC 1.12181</strain>
    </source>
</reference>
<keyword evidence="1" id="KW-1277">Toxin-antitoxin system</keyword>
<keyword evidence="5" id="KW-0460">Magnesium</keyword>
<dbReference type="Gene3D" id="3.40.50.1010">
    <property type="entry name" value="5'-nuclease"/>
    <property type="match status" value="1"/>
</dbReference>
<dbReference type="Proteomes" id="UP000605253">
    <property type="component" value="Unassembled WGS sequence"/>
</dbReference>
<evidence type="ECO:0000313" key="7">
    <source>
        <dbReference type="EMBL" id="GGF97503.1"/>
    </source>
</evidence>
<sequence>MIIADTSIWIDYFNGVDSQFTDALDSGLTDGVIAIGDIIFLEILQGFKSDKDYNLAKKSLSTLERFEMFGHNQVLKAASNYRKLRKKGITIRKTNDVIIATFCIENKMPLLYLDKDFKPFVRYLGLIDGFKK</sequence>
<reference evidence="7" key="1">
    <citation type="journal article" date="2014" name="Int. J. Syst. Evol. Microbiol.">
        <title>Complete genome sequence of Corynebacterium casei LMG S-19264T (=DSM 44701T), isolated from a smear-ripened cheese.</title>
        <authorList>
            <consortium name="US DOE Joint Genome Institute (JGI-PGF)"/>
            <person name="Walter F."/>
            <person name="Albersmeier A."/>
            <person name="Kalinowski J."/>
            <person name="Ruckert C."/>
        </authorList>
    </citation>
    <scope>NUCLEOTIDE SEQUENCE</scope>
    <source>
        <strain evidence="7">CGMCC 1.12181</strain>
    </source>
</reference>
<keyword evidence="2" id="KW-0540">Nuclease</keyword>
<gene>
    <name evidence="7" type="primary">vapC</name>
    <name evidence="7" type="ORF">GCM10011365_18690</name>
</gene>
<dbReference type="PANTHER" id="PTHR42740">
    <property type="entry name" value="RIBONUCLEASE VAPC3"/>
    <property type="match status" value="1"/>
</dbReference>
<organism evidence="7 8">
    <name type="scientific">Marinicella pacifica</name>
    <dbReference type="NCBI Taxonomy" id="1171543"/>
    <lineage>
        <taxon>Bacteria</taxon>
        <taxon>Pseudomonadati</taxon>
        <taxon>Pseudomonadota</taxon>
        <taxon>Gammaproteobacteria</taxon>
        <taxon>Lysobacterales</taxon>
        <taxon>Marinicellaceae</taxon>
        <taxon>Marinicella</taxon>
    </lineage>
</organism>
<protein>
    <submittedName>
        <fullName evidence="7">Ribonuclease VapC</fullName>
    </submittedName>
</protein>
<dbReference type="CDD" id="cd18760">
    <property type="entry name" value="PIN_MtVapC3-like"/>
    <property type="match status" value="1"/>
</dbReference>
<evidence type="ECO:0000259" key="6">
    <source>
        <dbReference type="Pfam" id="PF01850"/>
    </source>
</evidence>